<dbReference type="Gramene" id="CDY43702">
    <property type="protein sequence ID" value="CDY43702"/>
    <property type="gene ID" value="GSBRNA2T00077171001"/>
</dbReference>
<protein>
    <submittedName>
        <fullName evidence="1">BnaA08g05180D protein</fullName>
    </submittedName>
</protein>
<proteinExistence type="predicted"/>
<accession>A0A078I0T0</accession>
<evidence type="ECO:0000313" key="2">
    <source>
        <dbReference type="Proteomes" id="UP000028999"/>
    </source>
</evidence>
<organism evidence="1 2">
    <name type="scientific">Brassica napus</name>
    <name type="common">Rape</name>
    <dbReference type="NCBI Taxonomy" id="3708"/>
    <lineage>
        <taxon>Eukaryota</taxon>
        <taxon>Viridiplantae</taxon>
        <taxon>Streptophyta</taxon>
        <taxon>Embryophyta</taxon>
        <taxon>Tracheophyta</taxon>
        <taxon>Spermatophyta</taxon>
        <taxon>Magnoliopsida</taxon>
        <taxon>eudicotyledons</taxon>
        <taxon>Gunneridae</taxon>
        <taxon>Pentapetalae</taxon>
        <taxon>rosids</taxon>
        <taxon>malvids</taxon>
        <taxon>Brassicales</taxon>
        <taxon>Brassicaceae</taxon>
        <taxon>Brassiceae</taxon>
        <taxon>Brassica</taxon>
    </lineage>
</organism>
<name>A0A078I0T0_BRANA</name>
<dbReference type="Proteomes" id="UP000028999">
    <property type="component" value="Unassembled WGS sequence"/>
</dbReference>
<gene>
    <name evidence="1" type="primary">BnaA08g05180D</name>
    <name evidence="1" type="ORF">GSBRNA2T00077171001</name>
</gene>
<dbReference type="PaxDb" id="3708-A0A078I0T0"/>
<reference evidence="1 2" key="1">
    <citation type="journal article" date="2014" name="Science">
        <title>Plant genetics. Early allopolyploid evolution in the post-Neolithic Brassica napus oilseed genome.</title>
        <authorList>
            <person name="Chalhoub B."/>
            <person name="Denoeud F."/>
            <person name="Liu S."/>
            <person name="Parkin I.A."/>
            <person name="Tang H."/>
            <person name="Wang X."/>
            <person name="Chiquet J."/>
            <person name="Belcram H."/>
            <person name="Tong C."/>
            <person name="Samans B."/>
            <person name="Correa M."/>
            <person name="Da Silva C."/>
            <person name="Just J."/>
            <person name="Falentin C."/>
            <person name="Koh C.S."/>
            <person name="Le Clainche I."/>
            <person name="Bernard M."/>
            <person name="Bento P."/>
            <person name="Noel B."/>
            <person name="Labadie K."/>
            <person name="Alberti A."/>
            <person name="Charles M."/>
            <person name="Arnaud D."/>
            <person name="Guo H."/>
            <person name="Daviaud C."/>
            <person name="Alamery S."/>
            <person name="Jabbari K."/>
            <person name="Zhao M."/>
            <person name="Edger P.P."/>
            <person name="Chelaifa H."/>
            <person name="Tack D."/>
            <person name="Lassalle G."/>
            <person name="Mestiri I."/>
            <person name="Schnel N."/>
            <person name="Le Paslier M.C."/>
            <person name="Fan G."/>
            <person name="Renault V."/>
            <person name="Bayer P.E."/>
            <person name="Golicz A.A."/>
            <person name="Manoli S."/>
            <person name="Lee T.H."/>
            <person name="Thi V.H."/>
            <person name="Chalabi S."/>
            <person name="Hu Q."/>
            <person name="Fan C."/>
            <person name="Tollenaere R."/>
            <person name="Lu Y."/>
            <person name="Battail C."/>
            <person name="Shen J."/>
            <person name="Sidebottom C.H."/>
            <person name="Wang X."/>
            <person name="Canaguier A."/>
            <person name="Chauveau A."/>
            <person name="Berard A."/>
            <person name="Deniot G."/>
            <person name="Guan M."/>
            <person name="Liu Z."/>
            <person name="Sun F."/>
            <person name="Lim Y.P."/>
            <person name="Lyons E."/>
            <person name="Town C.D."/>
            <person name="Bancroft I."/>
            <person name="Wang X."/>
            <person name="Meng J."/>
            <person name="Ma J."/>
            <person name="Pires J.C."/>
            <person name="King G.J."/>
            <person name="Brunel D."/>
            <person name="Delourme R."/>
            <person name="Renard M."/>
            <person name="Aury J.M."/>
            <person name="Adams K.L."/>
            <person name="Batley J."/>
            <person name="Snowdon R.J."/>
            <person name="Tost J."/>
            <person name="Edwards D."/>
            <person name="Zhou Y."/>
            <person name="Hua W."/>
            <person name="Sharpe A.G."/>
            <person name="Paterson A.H."/>
            <person name="Guan C."/>
            <person name="Wincker P."/>
        </authorList>
    </citation>
    <scope>NUCLEOTIDE SEQUENCE [LARGE SCALE GENOMIC DNA]</scope>
    <source>
        <strain evidence="2">cv. Darmor-bzh</strain>
    </source>
</reference>
<evidence type="ECO:0000313" key="1">
    <source>
        <dbReference type="EMBL" id="CDY43702.1"/>
    </source>
</evidence>
<sequence>MATLKSCISRRPKPPTSLCCVRLSQATQHMFLVEGS</sequence>
<keyword evidence="2" id="KW-1185">Reference proteome</keyword>
<dbReference type="EMBL" id="LK032566">
    <property type="protein sequence ID" value="CDY43702.1"/>
    <property type="molecule type" value="Genomic_DNA"/>
</dbReference>
<dbReference type="AlphaFoldDB" id="A0A078I0T0"/>